<dbReference type="AlphaFoldDB" id="A0A0D0G5C5"/>
<dbReference type="Proteomes" id="UP000032076">
    <property type="component" value="Unassembled WGS sequence"/>
</dbReference>
<reference evidence="1 2" key="1">
    <citation type="submission" date="2015-01" db="EMBL/GenBank/DDBJ databases">
        <title>Draft Genome Sequences of Four Bacillus thermoamylovorans Strains, Isolated From Food Products.</title>
        <authorList>
            <person name="Krawcyk A.O."/>
            <person name="Berendsen E.M."/>
            <person name="Eijlander R.T."/>
            <person name="de Jong A."/>
            <person name="Wells-Bennik M."/>
            <person name="Kuipers O.P."/>
        </authorList>
    </citation>
    <scope>NUCLEOTIDE SEQUENCE [LARGE SCALE GENOMIC DNA]</scope>
    <source>
        <strain evidence="1 2">B4167</strain>
    </source>
</reference>
<proteinExistence type="predicted"/>
<evidence type="ECO:0000313" key="1">
    <source>
        <dbReference type="EMBL" id="KIO72387.1"/>
    </source>
</evidence>
<accession>A0A0D0G5C5</accession>
<comment type="caution">
    <text evidence="1">The sequence shown here is derived from an EMBL/GenBank/DDBJ whole genome shotgun (WGS) entry which is preliminary data.</text>
</comment>
<evidence type="ECO:0000313" key="2">
    <source>
        <dbReference type="Proteomes" id="UP000032076"/>
    </source>
</evidence>
<sequence>MTRIHRSYENGGFGEIPKPTVKVWMGEGKTNCSKMLLFDVYLLMLFFSLAKIGKGDLFVWRDYYERGSIFLK</sequence>
<gene>
    <name evidence="1" type="ORF">B4167_1077</name>
</gene>
<dbReference type="EMBL" id="JXLU01000095">
    <property type="protein sequence ID" value="KIO72387.1"/>
    <property type="molecule type" value="Genomic_DNA"/>
</dbReference>
<name>A0A0D0G5C5_9BACI</name>
<organism evidence="1 2">
    <name type="scientific">Caldibacillus thermoamylovorans</name>
    <dbReference type="NCBI Taxonomy" id="35841"/>
    <lineage>
        <taxon>Bacteria</taxon>
        <taxon>Bacillati</taxon>
        <taxon>Bacillota</taxon>
        <taxon>Bacilli</taxon>
        <taxon>Bacillales</taxon>
        <taxon>Bacillaceae</taxon>
        <taxon>Caldibacillus</taxon>
    </lineage>
</organism>
<protein>
    <submittedName>
        <fullName evidence="1">Uncharacterized protein</fullName>
    </submittedName>
</protein>